<dbReference type="EMBL" id="JAROCA020000001">
    <property type="protein sequence ID" value="MDY0405698.1"/>
    <property type="molecule type" value="Genomic_DNA"/>
</dbReference>
<dbReference type="RefSeq" id="WP_320384572.1">
    <property type="nucleotide sequence ID" value="NZ_JAROCA020000001.1"/>
</dbReference>
<accession>A0ABU5CJK2</accession>
<sequence>MDTHDQVLVKNRDAKNENEAIALQLSVLAGDYYSGLYYRLLAEIGEIGLISTLATAIKRINEAKMKLYYHDFQNEQELIGLLKIVHAGLYVAIAEYINTSQLTAFIEDWLLANFLHQNRHHKQLLLEHFFNYHQPAVPVNTDRIYEQCIADAMDNITNHSKDLQIHIQSVLKKWQ</sequence>
<comment type="caution">
    <text evidence="1">The sequence shown here is derived from an EMBL/GenBank/DDBJ whole genome shotgun (WGS) entry which is preliminary data.</text>
</comment>
<dbReference type="InterPro" id="IPR009920">
    <property type="entry name" value="HEPPP_synth_su1"/>
</dbReference>
<proteinExistence type="predicted"/>
<name>A0ABU5CJK2_9BACI</name>
<evidence type="ECO:0000313" key="2">
    <source>
        <dbReference type="Proteomes" id="UP001228376"/>
    </source>
</evidence>
<dbReference type="Gene3D" id="1.20.120.1450">
    <property type="match status" value="1"/>
</dbReference>
<evidence type="ECO:0000313" key="1">
    <source>
        <dbReference type="EMBL" id="MDY0405698.1"/>
    </source>
</evidence>
<keyword evidence="2" id="KW-1185">Reference proteome</keyword>
<organism evidence="1 2">
    <name type="scientific">Tigheibacillus jepli</name>
    <dbReference type="NCBI Taxonomy" id="3035914"/>
    <lineage>
        <taxon>Bacteria</taxon>
        <taxon>Bacillati</taxon>
        <taxon>Bacillota</taxon>
        <taxon>Bacilli</taxon>
        <taxon>Bacillales</taxon>
        <taxon>Bacillaceae</taxon>
        <taxon>Tigheibacillus</taxon>
    </lineage>
</organism>
<protein>
    <submittedName>
        <fullName evidence="1">Heptaprenyl diphosphate synthase component 1</fullName>
    </submittedName>
</protein>
<dbReference type="Proteomes" id="UP001228376">
    <property type="component" value="Unassembled WGS sequence"/>
</dbReference>
<dbReference type="Pfam" id="PF07307">
    <property type="entry name" value="HEPPP_synt_1"/>
    <property type="match status" value="1"/>
</dbReference>
<reference evidence="1 2" key="1">
    <citation type="submission" date="2023-10" db="EMBL/GenBank/DDBJ databases">
        <title>179-bfca-hs.</title>
        <authorList>
            <person name="Miliotis G."/>
            <person name="Sengupta P."/>
            <person name="Hameed A."/>
            <person name="Chuvochina M."/>
            <person name="Mcdonagh F."/>
            <person name="Simpson A.C."/>
            <person name="Singh N.K."/>
            <person name="Rekha P.D."/>
            <person name="Raman K."/>
            <person name="Hugenholtz P."/>
            <person name="Venkateswaran K."/>
        </authorList>
    </citation>
    <scope>NUCLEOTIDE SEQUENCE [LARGE SCALE GENOMIC DNA]</scope>
    <source>
        <strain evidence="1 2">179-BFC-A-HS</strain>
    </source>
</reference>
<gene>
    <name evidence="1" type="ORF">P5G51_010105</name>
</gene>